<accession>A0A089LTJ7</accession>
<dbReference type="OrthoDB" id="9789133at2"/>
<dbReference type="STRING" id="169760.PSTEL_15325"/>
<dbReference type="Gene3D" id="3.60.15.10">
    <property type="entry name" value="Ribonuclease Z/Hydroxyacylglutathione hydrolase-like"/>
    <property type="match status" value="1"/>
</dbReference>
<dbReference type="RefSeq" id="WP_038696388.1">
    <property type="nucleotide sequence ID" value="NZ_CP009286.1"/>
</dbReference>
<dbReference type="KEGG" id="pste:PSTEL_15325"/>
<dbReference type="Pfam" id="PF13483">
    <property type="entry name" value="Lactamase_B_3"/>
    <property type="match status" value="1"/>
</dbReference>
<proteinExistence type="predicted"/>
<dbReference type="HOGENOM" id="CLU_070010_3_0_9"/>
<dbReference type="EMBL" id="CP009286">
    <property type="protein sequence ID" value="AIQ64252.1"/>
    <property type="molecule type" value="Genomic_DNA"/>
</dbReference>
<gene>
    <name evidence="1" type="ORF">PSTEL_15325</name>
</gene>
<dbReference type="PANTHER" id="PTHR42967:SF1">
    <property type="entry name" value="MBL FOLD METALLO-HYDROLASE"/>
    <property type="match status" value="1"/>
</dbReference>
<dbReference type="AlphaFoldDB" id="A0A089LTJ7"/>
<protein>
    <submittedName>
        <fullName evidence="1">Beta-lactamase</fullName>
    </submittedName>
</protein>
<name>A0A089LTJ7_9BACL</name>
<dbReference type="Proteomes" id="UP000029507">
    <property type="component" value="Chromosome"/>
</dbReference>
<dbReference type="InterPro" id="IPR036866">
    <property type="entry name" value="RibonucZ/Hydroxyglut_hydro"/>
</dbReference>
<dbReference type="SUPFAM" id="SSF56281">
    <property type="entry name" value="Metallo-hydrolase/oxidoreductase"/>
    <property type="match status" value="1"/>
</dbReference>
<organism evidence="1 2">
    <name type="scientific">Paenibacillus stellifer</name>
    <dbReference type="NCBI Taxonomy" id="169760"/>
    <lineage>
        <taxon>Bacteria</taxon>
        <taxon>Bacillati</taxon>
        <taxon>Bacillota</taxon>
        <taxon>Bacilli</taxon>
        <taxon>Bacillales</taxon>
        <taxon>Paenibacillaceae</taxon>
        <taxon>Paenibacillus</taxon>
    </lineage>
</organism>
<reference evidence="1 2" key="1">
    <citation type="submission" date="2014-08" db="EMBL/GenBank/DDBJ databases">
        <title>Comparative genomics of the Paenibacillus odorifer group.</title>
        <authorList>
            <person name="den Bakker H.C."/>
            <person name="Tsai Y.-C."/>
            <person name="Martin N."/>
            <person name="Korlach J."/>
            <person name="Wiedmann M."/>
        </authorList>
    </citation>
    <scope>NUCLEOTIDE SEQUENCE [LARGE SCALE GENOMIC DNA]</scope>
    <source>
        <strain evidence="1 2">DSM 14472</strain>
    </source>
</reference>
<dbReference type="PANTHER" id="PTHR42967">
    <property type="entry name" value="METAL DEPENDENT HYDROLASE"/>
    <property type="match status" value="1"/>
</dbReference>
<sequence>MIVKWYGHSSFLLTSEDGLKVLIDPYGKFLGYRMPSLQADIVAVTHDHRDHNHVQVVEGGYVLVNEPRRYELEHAVIYGISTFHDNVGGRKRGENTVFVFEIDGLRLCHLGDLGHLPTAEQLEQIGRIDVLFVPVGGTRTLDGAYGAETVRLIKPQIAIPMHYRTEALGFAGKVLFHRVEPFIQESGLPVHRVHELKFTAENASDYLGIVLMEY</sequence>
<evidence type="ECO:0000313" key="1">
    <source>
        <dbReference type="EMBL" id="AIQ64252.1"/>
    </source>
</evidence>
<keyword evidence="2" id="KW-1185">Reference proteome</keyword>
<evidence type="ECO:0000313" key="2">
    <source>
        <dbReference type="Proteomes" id="UP000029507"/>
    </source>
</evidence>